<keyword evidence="1" id="KW-0677">Repeat</keyword>
<dbReference type="InParanoid" id="D8LP53"/>
<dbReference type="Pfam" id="PF12796">
    <property type="entry name" value="Ank_2"/>
    <property type="match status" value="3"/>
</dbReference>
<gene>
    <name evidence="4" type="ORF">Esi_0052_0078</name>
</gene>
<protein>
    <submittedName>
        <fullName evidence="4">EsV-1-21</fullName>
    </submittedName>
</protein>
<dbReference type="PRINTS" id="PR01415">
    <property type="entry name" value="ANKYRIN"/>
</dbReference>
<dbReference type="PANTHER" id="PTHR24126:SF14">
    <property type="entry name" value="ANK_REP_REGION DOMAIN-CONTAINING PROTEIN"/>
    <property type="match status" value="1"/>
</dbReference>
<reference evidence="4 5" key="1">
    <citation type="journal article" date="2010" name="Nature">
        <title>The Ectocarpus genome and the independent evolution of multicellularity in brown algae.</title>
        <authorList>
            <person name="Cock J.M."/>
            <person name="Sterck L."/>
            <person name="Rouze P."/>
            <person name="Scornet D."/>
            <person name="Allen A.E."/>
            <person name="Amoutzias G."/>
            <person name="Anthouard V."/>
            <person name="Artiguenave F."/>
            <person name="Aury J.M."/>
            <person name="Badger J.H."/>
            <person name="Beszteri B."/>
            <person name="Billiau K."/>
            <person name="Bonnet E."/>
            <person name="Bothwell J.H."/>
            <person name="Bowler C."/>
            <person name="Boyen C."/>
            <person name="Brownlee C."/>
            <person name="Carrano C.J."/>
            <person name="Charrier B."/>
            <person name="Cho G.Y."/>
            <person name="Coelho S.M."/>
            <person name="Collen J."/>
            <person name="Corre E."/>
            <person name="Da Silva C."/>
            <person name="Delage L."/>
            <person name="Delaroque N."/>
            <person name="Dittami S.M."/>
            <person name="Doulbeau S."/>
            <person name="Elias M."/>
            <person name="Farnham G."/>
            <person name="Gachon C.M."/>
            <person name="Gschloessl B."/>
            <person name="Heesch S."/>
            <person name="Jabbari K."/>
            <person name="Jubin C."/>
            <person name="Kawai H."/>
            <person name="Kimura K."/>
            <person name="Kloareg B."/>
            <person name="Kupper F.C."/>
            <person name="Lang D."/>
            <person name="Le Bail A."/>
            <person name="Leblanc C."/>
            <person name="Lerouge P."/>
            <person name="Lohr M."/>
            <person name="Lopez P.J."/>
            <person name="Martens C."/>
            <person name="Maumus F."/>
            <person name="Michel G."/>
            <person name="Miranda-Saavedra D."/>
            <person name="Morales J."/>
            <person name="Moreau H."/>
            <person name="Motomura T."/>
            <person name="Nagasato C."/>
            <person name="Napoli C.A."/>
            <person name="Nelson D.R."/>
            <person name="Nyvall-Collen P."/>
            <person name="Peters A.F."/>
            <person name="Pommier C."/>
            <person name="Potin P."/>
            <person name="Poulain J."/>
            <person name="Quesneville H."/>
            <person name="Read B."/>
            <person name="Rensing S.A."/>
            <person name="Ritter A."/>
            <person name="Rousvoal S."/>
            <person name="Samanta M."/>
            <person name="Samson G."/>
            <person name="Schroeder D.C."/>
            <person name="Segurens B."/>
            <person name="Strittmatter M."/>
            <person name="Tonon T."/>
            <person name="Tregear J.W."/>
            <person name="Valentin K."/>
            <person name="von Dassow P."/>
            <person name="Yamagishi T."/>
            <person name="Van de Peer Y."/>
            <person name="Wincker P."/>
        </authorList>
    </citation>
    <scope>NUCLEOTIDE SEQUENCE [LARGE SCALE GENOMIC DNA]</scope>
    <source>
        <strain evidence="5">Ec32 / CCAP1310/4</strain>
    </source>
</reference>
<name>D8LP53_ECTSI</name>
<dbReference type="Proteomes" id="UP000002630">
    <property type="component" value="Linkage Group LG16"/>
</dbReference>
<evidence type="ECO:0000256" key="3">
    <source>
        <dbReference type="PROSITE-ProRule" id="PRU00023"/>
    </source>
</evidence>
<evidence type="ECO:0000256" key="2">
    <source>
        <dbReference type="ARBA" id="ARBA00023043"/>
    </source>
</evidence>
<dbReference type="PANTHER" id="PTHR24126">
    <property type="entry name" value="ANKYRIN REPEAT, PH AND SEC7 DOMAIN CONTAINING PROTEIN SECG-RELATED"/>
    <property type="match status" value="1"/>
</dbReference>
<dbReference type="EMBL" id="FN649741">
    <property type="protein sequence ID" value="CBN80324.1"/>
    <property type="molecule type" value="Genomic_DNA"/>
</dbReference>
<evidence type="ECO:0000313" key="5">
    <source>
        <dbReference type="Proteomes" id="UP000002630"/>
    </source>
</evidence>
<dbReference type="PROSITE" id="PS50088">
    <property type="entry name" value="ANK_REPEAT"/>
    <property type="match status" value="6"/>
</dbReference>
<feature type="repeat" description="ANK" evidence="3">
    <location>
        <begin position="91"/>
        <end position="123"/>
    </location>
</feature>
<dbReference type="STRING" id="2880.D8LP53"/>
<dbReference type="InterPro" id="IPR036770">
    <property type="entry name" value="Ankyrin_rpt-contain_sf"/>
</dbReference>
<feature type="repeat" description="ANK" evidence="3">
    <location>
        <begin position="302"/>
        <end position="335"/>
    </location>
</feature>
<dbReference type="SMART" id="SM00248">
    <property type="entry name" value="ANK"/>
    <property type="match status" value="9"/>
</dbReference>
<feature type="repeat" description="ANK" evidence="3">
    <location>
        <begin position="337"/>
        <end position="371"/>
    </location>
</feature>
<keyword evidence="2 3" id="KW-0040">ANK repeat</keyword>
<keyword evidence="5" id="KW-1185">Reference proteome</keyword>
<dbReference type="EMBL" id="FN648730">
    <property type="protein sequence ID" value="CBN80324.1"/>
    <property type="molecule type" value="Genomic_DNA"/>
</dbReference>
<dbReference type="Gene3D" id="1.25.40.20">
    <property type="entry name" value="Ankyrin repeat-containing domain"/>
    <property type="match status" value="3"/>
</dbReference>
<accession>D8LP53</accession>
<dbReference type="InterPro" id="IPR002110">
    <property type="entry name" value="Ankyrin_rpt"/>
</dbReference>
<feature type="repeat" description="ANK" evidence="3">
    <location>
        <begin position="236"/>
        <end position="268"/>
    </location>
</feature>
<dbReference type="eggNOG" id="KOG4177">
    <property type="taxonomic scope" value="Eukaryota"/>
</dbReference>
<evidence type="ECO:0000313" key="4">
    <source>
        <dbReference type="EMBL" id="CBN80324.1"/>
    </source>
</evidence>
<evidence type="ECO:0000256" key="1">
    <source>
        <dbReference type="ARBA" id="ARBA00022737"/>
    </source>
</evidence>
<organism evidence="4 5">
    <name type="scientific">Ectocarpus siliculosus</name>
    <name type="common">Brown alga</name>
    <name type="synonym">Conferva siliculosa</name>
    <dbReference type="NCBI Taxonomy" id="2880"/>
    <lineage>
        <taxon>Eukaryota</taxon>
        <taxon>Sar</taxon>
        <taxon>Stramenopiles</taxon>
        <taxon>Ochrophyta</taxon>
        <taxon>PX clade</taxon>
        <taxon>Phaeophyceae</taxon>
        <taxon>Ectocarpales</taxon>
        <taxon>Ectocarpaceae</taxon>
        <taxon>Ectocarpus</taxon>
    </lineage>
</organism>
<dbReference type="PROSITE" id="PS50297">
    <property type="entry name" value="ANK_REP_REGION"/>
    <property type="match status" value="4"/>
</dbReference>
<dbReference type="OrthoDB" id="10249694at2759"/>
<proteinExistence type="predicted"/>
<feature type="repeat" description="ANK" evidence="3">
    <location>
        <begin position="57"/>
        <end position="89"/>
    </location>
</feature>
<dbReference type="AlphaFoldDB" id="D8LP53"/>
<dbReference type="SUPFAM" id="SSF48403">
    <property type="entry name" value="Ankyrin repeat"/>
    <property type="match status" value="1"/>
</dbReference>
<sequence>MAAPGSMNNTLAKKLKWARTDLGYSPLHIASEDGRTEDVVNLLVSSEGKGTDDFQGGGKTALMLAAREGHAHVARELLNHGADINKKSVKCEKTALHFAAGCGQDEVAVLLVRRGADVETWDSTSESALLLSAKGGHLRVVNTLVLRGASVCCDTVGLLRCGVEEGFHEAFNNVLDGNLQDGLPDGYESRGHFLQTALLKAAESGNLPVVKALSTKGVDLDGTAEYHPSHSDIIPGQATALHAAAFGGHNDVVNFLLENSVRIDAVDGNMMTPLICSVSENHLCVSATLLEAGAAASAEDQTGTSSLSYAAASSSSVDMALLLLRYGADVNTRCYLFGSSVLHNACTNRDNTEALVDLLLRWGADETVVDSSGRTPMNHLTEDRFTRHSAETKDKVRKLLVNAPADRTWRRRGWLVMLCERERRKTEKKGCKVARTEEGIVLGGMAAWLLAVTDEGVLRTVVGFL</sequence>
<feature type="repeat" description="ANK" evidence="3">
    <location>
        <begin position="22"/>
        <end position="45"/>
    </location>
</feature>